<evidence type="ECO:0000256" key="2">
    <source>
        <dbReference type="SAM" id="Phobius"/>
    </source>
</evidence>
<reference evidence="3 4" key="1">
    <citation type="journal article" date="2018" name="Sci. Data">
        <title>The draft genome sequence of cork oak.</title>
        <authorList>
            <person name="Ramos A.M."/>
            <person name="Usie A."/>
            <person name="Barbosa P."/>
            <person name="Barros P.M."/>
            <person name="Capote T."/>
            <person name="Chaves I."/>
            <person name="Simoes F."/>
            <person name="Abreu I."/>
            <person name="Carrasquinho I."/>
            <person name="Faro C."/>
            <person name="Guimaraes J.B."/>
            <person name="Mendonca D."/>
            <person name="Nobrega F."/>
            <person name="Rodrigues L."/>
            <person name="Saibo N.J.M."/>
            <person name="Varela M.C."/>
            <person name="Egas C."/>
            <person name="Matos J."/>
            <person name="Miguel C.M."/>
            <person name="Oliveira M.M."/>
            <person name="Ricardo C.P."/>
            <person name="Goncalves S."/>
        </authorList>
    </citation>
    <scope>NUCLEOTIDE SEQUENCE [LARGE SCALE GENOMIC DNA]</scope>
    <source>
        <strain evidence="4">cv. HL8</strain>
    </source>
</reference>
<protein>
    <submittedName>
        <fullName evidence="3">Rna-binding protein arp1</fullName>
    </submittedName>
</protein>
<dbReference type="Proteomes" id="UP000237347">
    <property type="component" value="Unassembled WGS sequence"/>
</dbReference>
<evidence type="ECO:0000256" key="1">
    <source>
        <dbReference type="ARBA" id="ARBA00022884"/>
    </source>
</evidence>
<keyword evidence="2" id="KW-1133">Transmembrane helix</keyword>
<keyword evidence="4" id="KW-1185">Reference proteome</keyword>
<comment type="caution">
    <text evidence="3">The sequence shown here is derived from an EMBL/GenBank/DDBJ whole genome shotgun (WGS) entry which is preliminary data.</text>
</comment>
<dbReference type="PANTHER" id="PTHR11176">
    <property type="entry name" value="BOULE-RELATED"/>
    <property type="match status" value="1"/>
</dbReference>
<evidence type="ECO:0000313" key="3">
    <source>
        <dbReference type="EMBL" id="KAK7854087.1"/>
    </source>
</evidence>
<proteinExistence type="predicted"/>
<feature type="transmembrane region" description="Helical" evidence="2">
    <location>
        <begin position="135"/>
        <end position="161"/>
    </location>
</feature>
<sequence length="252" mass="28091">MAYQSIPGPGSGSSSGSGYQFLNSPFGDTTYTKVFVGDLLGRHRARLCDAISSSSVRFLRLSLSLIRILVDQKAMVLCKRYWLFLSMILGLIRTVTFRDPDSARRACADPTPIIDGRRANCNLASLGRPRPPMHYGMIFGIWLMIPLLLVSLLGIAAPVAAQPQFIVPAPSPQYMQGSGSDQTTGSYIVMLTREVKCLSRSRWRRRDVEDAGCTSIRTFTLVYLNPHIMPLLRKSSRHSWIDGCWNRFLAAM</sequence>
<dbReference type="PANTHER" id="PTHR11176:SF26">
    <property type="entry name" value="RNA-BINDING (RRM_RBD_RNP MOTIFS) FAMILY PROTEIN"/>
    <property type="match status" value="1"/>
</dbReference>
<gene>
    <name evidence="3" type="primary">ARP1_3</name>
    <name evidence="3" type="ORF">CFP56_033433</name>
</gene>
<dbReference type="AlphaFoldDB" id="A0AAW0LRF5"/>
<organism evidence="3 4">
    <name type="scientific">Quercus suber</name>
    <name type="common">Cork oak</name>
    <dbReference type="NCBI Taxonomy" id="58331"/>
    <lineage>
        <taxon>Eukaryota</taxon>
        <taxon>Viridiplantae</taxon>
        <taxon>Streptophyta</taxon>
        <taxon>Embryophyta</taxon>
        <taxon>Tracheophyta</taxon>
        <taxon>Spermatophyta</taxon>
        <taxon>Magnoliopsida</taxon>
        <taxon>eudicotyledons</taxon>
        <taxon>Gunneridae</taxon>
        <taxon>Pentapetalae</taxon>
        <taxon>rosids</taxon>
        <taxon>fabids</taxon>
        <taxon>Fagales</taxon>
        <taxon>Fagaceae</taxon>
        <taxon>Quercus</taxon>
    </lineage>
</organism>
<keyword evidence="2" id="KW-0472">Membrane</keyword>
<name>A0AAW0LRF5_QUESU</name>
<dbReference type="GO" id="GO:0003723">
    <property type="term" value="F:RNA binding"/>
    <property type="evidence" value="ECO:0007669"/>
    <property type="project" value="UniProtKB-KW"/>
</dbReference>
<keyword evidence="1" id="KW-0694">RNA-binding</keyword>
<dbReference type="EMBL" id="PKMF04000058">
    <property type="protein sequence ID" value="KAK7854087.1"/>
    <property type="molecule type" value="Genomic_DNA"/>
</dbReference>
<keyword evidence="2" id="KW-0812">Transmembrane</keyword>
<accession>A0AAW0LRF5</accession>
<evidence type="ECO:0000313" key="4">
    <source>
        <dbReference type="Proteomes" id="UP000237347"/>
    </source>
</evidence>